<comment type="caution">
    <text evidence="1">The sequence shown here is derived from an EMBL/GenBank/DDBJ whole genome shotgun (WGS) entry which is preliminary data.</text>
</comment>
<evidence type="ECO:0000313" key="2">
    <source>
        <dbReference type="Proteomes" id="UP000825729"/>
    </source>
</evidence>
<gene>
    <name evidence="1" type="ORF">H6P81_004251</name>
</gene>
<dbReference type="EMBL" id="JAINDJ010000002">
    <property type="protein sequence ID" value="KAG9459743.1"/>
    <property type="molecule type" value="Genomic_DNA"/>
</dbReference>
<dbReference type="AlphaFoldDB" id="A0AAV7FF16"/>
<keyword evidence="2" id="KW-1185">Reference proteome</keyword>
<dbReference type="Proteomes" id="UP000825729">
    <property type="component" value="Unassembled WGS sequence"/>
</dbReference>
<evidence type="ECO:0000313" key="1">
    <source>
        <dbReference type="EMBL" id="KAG9459743.1"/>
    </source>
</evidence>
<proteinExistence type="predicted"/>
<name>A0AAV7FF16_ARIFI</name>
<sequence length="226" mass="25106">MGMVGVLFGVGPVGIKCSRTGVKKLGETVRHARYAWTASHRLKGLAQNHPVLEQPGGKRLSFQVVSTFSLSSFDFRREPIRLSKGDDSTFEGNRIDFRREPDRLSKGTRFDFRRELVQLSEGAGSTFGGSRFNFRREPVQLSEGACSTVRGSRFNFLREPGTGSTFKGKWEVGTAGAVDGNGYIEASKGVKTAENCCPALRRLEISFPNVMYILGHEYPSMNVWTR</sequence>
<organism evidence="1 2">
    <name type="scientific">Aristolochia fimbriata</name>
    <name type="common">White veined hardy Dutchman's pipe vine</name>
    <dbReference type="NCBI Taxonomy" id="158543"/>
    <lineage>
        <taxon>Eukaryota</taxon>
        <taxon>Viridiplantae</taxon>
        <taxon>Streptophyta</taxon>
        <taxon>Embryophyta</taxon>
        <taxon>Tracheophyta</taxon>
        <taxon>Spermatophyta</taxon>
        <taxon>Magnoliopsida</taxon>
        <taxon>Magnoliidae</taxon>
        <taxon>Piperales</taxon>
        <taxon>Aristolochiaceae</taxon>
        <taxon>Aristolochia</taxon>
    </lineage>
</organism>
<protein>
    <submittedName>
        <fullName evidence="1">Uncharacterized protein</fullName>
    </submittedName>
</protein>
<accession>A0AAV7FF16</accession>
<reference evidence="1 2" key="1">
    <citation type="submission" date="2021-07" db="EMBL/GenBank/DDBJ databases">
        <title>The Aristolochia fimbriata genome: insights into angiosperm evolution, floral development and chemical biosynthesis.</title>
        <authorList>
            <person name="Jiao Y."/>
        </authorList>
    </citation>
    <scope>NUCLEOTIDE SEQUENCE [LARGE SCALE GENOMIC DNA]</scope>
    <source>
        <strain evidence="1">IBCAS-2021</strain>
        <tissue evidence="1">Leaf</tissue>
    </source>
</reference>